<gene>
    <name evidence="2" type="ordered locus">SVEN_4735</name>
</gene>
<evidence type="ECO:0000259" key="1">
    <source>
        <dbReference type="Pfam" id="PF07883"/>
    </source>
</evidence>
<dbReference type="EMBL" id="FR845719">
    <property type="protein sequence ID" value="CCA58021.1"/>
    <property type="molecule type" value="Genomic_DNA"/>
</dbReference>
<accession>F2R1D0</accession>
<dbReference type="eggNOG" id="COG1917">
    <property type="taxonomic scope" value="Bacteria"/>
</dbReference>
<protein>
    <recommendedName>
        <fullName evidence="1">Cupin type-2 domain-containing protein</fullName>
    </recommendedName>
</protein>
<dbReference type="PATRIC" id="fig|953739.5.peg.7238"/>
<dbReference type="Proteomes" id="UP000006854">
    <property type="component" value="Chromosome"/>
</dbReference>
<dbReference type="InterPro" id="IPR014710">
    <property type="entry name" value="RmlC-like_jellyroll"/>
</dbReference>
<proteinExistence type="predicted"/>
<dbReference type="STRING" id="953739.SVEN_4735"/>
<name>F2R1D0_STRVP</name>
<dbReference type="Pfam" id="PF07883">
    <property type="entry name" value="Cupin_2"/>
    <property type="match status" value="1"/>
</dbReference>
<dbReference type="InterPro" id="IPR013096">
    <property type="entry name" value="Cupin_2"/>
</dbReference>
<organism evidence="2 3">
    <name type="scientific">Streptomyces venezuelae (strain ATCC 10712 / CBS 650.69 / DSM 40230 / JCM 4526 / NBRC 13096 / PD 04745)</name>
    <dbReference type="NCBI Taxonomy" id="953739"/>
    <lineage>
        <taxon>Bacteria</taxon>
        <taxon>Bacillati</taxon>
        <taxon>Actinomycetota</taxon>
        <taxon>Actinomycetes</taxon>
        <taxon>Kitasatosporales</taxon>
        <taxon>Streptomycetaceae</taxon>
        <taxon>Streptomyces</taxon>
    </lineage>
</organism>
<sequence>MRPCASGRAVEPRGIPMSYPEYPEQVYHREEGEVSAVFRTVDTPPEFGVAGKDAIHYLATKASTQGEFGLYRVEMSARAGGPKTHFHKTISESFFVLDGTVRLFDGEGWVDAKKGDFLYVPQGGLHAFRNDSDAPAEMLMIFAPGAPREEYFEGLAAMADATDEERAEFFVRHDSYFVE</sequence>
<dbReference type="Gene3D" id="2.60.120.10">
    <property type="entry name" value="Jelly Rolls"/>
    <property type="match status" value="1"/>
</dbReference>
<dbReference type="InterPro" id="IPR053146">
    <property type="entry name" value="QDO-like"/>
</dbReference>
<dbReference type="AlphaFoldDB" id="F2R1D0"/>
<dbReference type="InterPro" id="IPR011051">
    <property type="entry name" value="RmlC_Cupin_sf"/>
</dbReference>
<reference evidence="2 3" key="1">
    <citation type="journal article" date="2011" name="BMC Genomics">
        <title>Genome-wide analysis of the role of GlnR in Streptomyces venezuelae provides new insights into global nitrogen regulation in actinomycetes.</title>
        <authorList>
            <person name="Pullan S.T."/>
            <person name="Bibb M.J."/>
            <person name="Merrick M."/>
        </authorList>
    </citation>
    <scope>NUCLEOTIDE SEQUENCE [LARGE SCALE GENOMIC DNA]</scope>
    <source>
        <strain evidence="2">ATCC 10712</strain>
    </source>
</reference>
<dbReference type="HOGENOM" id="CLU_103066_1_1_11"/>
<feature type="domain" description="Cupin type-2" evidence="1">
    <location>
        <begin position="73"/>
        <end position="142"/>
    </location>
</feature>
<dbReference type="PANTHER" id="PTHR36440">
    <property type="entry name" value="PUTATIVE (AFU_ORTHOLOGUE AFUA_8G07350)-RELATED"/>
    <property type="match status" value="1"/>
</dbReference>
<evidence type="ECO:0000313" key="2">
    <source>
        <dbReference type="EMBL" id="CCA58021.1"/>
    </source>
</evidence>
<dbReference type="SUPFAM" id="SSF51182">
    <property type="entry name" value="RmlC-like cupins"/>
    <property type="match status" value="1"/>
</dbReference>
<keyword evidence="3" id="KW-1185">Reference proteome</keyword>
<dbReference type="PANTHER" id="PTHR36440:SF1">
    <property type="entry name" value="PUTATIVE (AFU_ORTHOLOGUE AFUA_8G07350)-RELATED"/>
    <property type="match status" value="1"/>
</dbReference>
<dbReference type="KEGG" id="sve:SVEN_4735"/>
<evidence type="ECO:0000313" key="3">
    <source>
        <dbReference type="Proteomes" id="UP000006854"/>
    </source>
</evidence>